<gene>
    <name evidence="11" type="ORF">U1T56_12710</name>
</gene>
<protein>
    <submittedName>
        <fullName evidence="11">Type I secretion system permease/ATPase</fullName>
    </submittedName>
</protein>
<dbReference type="PROSITE" id="PS00211">
    <property type="entry name" value="ABC_TRANSPORTER_1"/>
    <property type="match status" value="1"/>
</dbReference>
<keyword evidence="4" id="KW-0067">ATP-binding</keyword>
<proteinExistence type="predicted"/>
<dbReference type="Pfam" id="PF00005">
    <property type="entry name" value="ABC_tran"/>
    <property type="match status" value="1"/>
</dbReference>
<evidence type="ECO:0000259" key="10">
    <source>
        <dbReference type="PROSITE" id="PS50929"/>
    </source>
</evidence>
<feature type="transmembrane region" description="Helical" evidence="8">
    <location>
        <begin position="44"/>
        <end position="69"/>
    </location>
</feature>
<dbReference type="InterPro" id="IPR036640">
    <property type="entry name" value="ABC1_TM_sf"/>
</dbReference>
<feature type="domain" description="ABC transporter" evidence="9">
    <location>
        <begin position="353"/>
        <end position="588"/>
    </location>
</feature>
<dbReference type="PANTHER" id="PTHR24221:SF248">
    <property type="entry name" value="ABC TRANSPORTER TRANSMEMBRANE REGION"/>
    <property type="match status" value="1"/>
</dbReference>
<feature type="region of interest" description="Disordered" evidence="7">
    <location>
        <begin position="584"/>
        <end position="615"/>
    </location>
</feature>
<sequence length="615" mass="65484">MDTRPMPDRRPPAAVADEADRAVLRPASTTDLLQKAGAAVRRELWSVGAFSLFINLLTLVSSLYSMQLFDRVLSSGSHETLLLLTLVAVAALAVMGLLSGIRRKLLVRIGDWLERELGAPAIDAAVGLKLQGQTRERGAAARALSDIKQFFASEGVVAFLDLPWTPVFLLAIALMHPLLGLFSLAAACLLLACALANEALTRAGSEAAAAAARHTQRLAEEAEGLAEPTAAMGMRTALLRRWRTAQDAAGALAIGVSDRGAAIMSLVQALRSALQLGVMALGAWLVTDRALTSGGMIAASILLARALAPIDRALPAWKAFVAARAGHKMLQDLFRRAPARPPRQRLPRPQGRLVVEGVGYVPPGAELPLLHDISFTLAPGEVLGVIGPSGAGKSTLGHLLVGAWSPRRGTIRLDHAAFEQWNDDELGRHIGYLPQYPSLFRASCAENIARMAAPDQEAVLKAAELAGAHELILRLPKGYETVLGPQGHRLSGGEQQRIALGRAVYGDPALVVLDEPDSHADAAGLQRLQHTIRALQERGAAVVVITHHPAMLRGVDRLLLLCQGRVAAFGPRDEVQARLMAAPRRNVVPMPEARPDPEPQPKRAAAAMPPAGEQP</sequence>
<evidence type="ECO:0000256" key="4">
    <source>
        <dbReference type="ARBA" id="ARBA00022840"/>
    </source>
</evidence>
<evidence type="ECO:0000256" key="1">
    <source>
        <dbReference type="ARBA" id="ARBA00004651"/>
    </source>
</evidence>
<evidence type="ECO:0000256" key="5">
    <source>
        <dbReference type="ARBA" id="ARBA00022989"/>
    </source>
</evidence>
<keyword evidence="2 8" id="KW-0812">Transmembrane</keyword>
<keyword evidence="3" id="KW-0547">Nucleotide-binding</keyword>
<dbReference type="PANTHER" id="PTHR24221">
    <property type="entry name" value="ATP-BINDING CASSETTE SUB-FAMILY B"/>
    <property type="match status" value="1"/>
</dbReference>
<dbReference type="RefSeq" id="WP_418159866.1">
    <property type="nucleotide sequence ID" value="NZ_JBBLZC010000011.1"/>
</dbReference>
<accession>A0ABU8XVN9</accession>
<name>A0ABU8XVN9_9PROT</name>
<feature type="domain" description="ABC transmembrane type-1" evidence="10">
    <location>
        <begin position="47"/>
        <end position="322"/>
    </location>
</feature>
<dbReference type="InterPro" id="IPR039421">
    <property type="entry name" value="Type_1_exporter"/>
</dbReference>
<evidence type="ECO:0000256" key="3">
    <source>
        <dbReference type="ARBA" id="ARBA00022741"/>
    </source>
</evidence>
<evidence type="ECO:0000313" key="11">
    <source>
        <dbReference type="EMBL" id="MEK0084017.1"/>
    </source>
</evidence>
<dbReference type="Proteomes" id="UP001375743">
    <property type="component" value="Unassembled WGS sequence"/>
</dbReference>
<organism evidence="11 12">
    <name type="scientific">Benzoatithermus flavus</name>
    <dbReference type="NCBI Taxonomy" id="3108223"/>
    <lineage>
        <taxon>Bacteria</taxon>
        <taxon>Pseudomonadati</taxon>
        <taxon>Pseudomonadota</taxon>
        <taxon>Alphaproteobacteria</taxon>
        <taxon>Geminicoccales</taxon>
        <taxon>Geminicoccaceae</taxon>
        <taxon>Benzoatithermus</taxon>
    </lineage>
</organism>
<dbReference type="SUPFAM" id="SSF52540">
    <property type="entry name" value="P-loop containing nucleoside triphosphate hydrolases"/>
    <property type="match status" value="1"/>
</dbReference>
<evidence type="ECO:0000256" key="6">
    <source>
        <dbReference type="ARBA" id="ARBA00023136"/>
    </source>
</evidence>
<evidence type="ECO:0000256" key="7">
    <source>
        <dbReference type="SAM" id="MobiDB-lite"/>
    </source>
</evidence>
<dbReference type="SUPFAM" id="SSF90123">
    <property type="entry name" value="ABC transporter transmembrane region"/>
    <property type="match status" value="1"/>
</dbReference>
<dbReference type="InterPro" id="IPR027417">
    <property type="entry name" value="P-loop_NTPase"/>
</dbReference>
<dbReference type="SMART" id="SM00382">
    <property type="entry name" value="AAA"/>
    <property type="match status" value="1"/>
</dbReference>
<dbReference type="InterPro" id="IPR011527">
    <property type="entry name" value="ABC1_TM_dom"/>
</dbReference>
<dbReference type="Gene3D" id="3.40.50.300">
    <property type="entry name" value="P-loop containing nucleotide triphosphate hydrolases"/>
    <property type="match status" value="1"/>
</dbReference>
<dbReference type="PROSITE" id="PS50893">
    <property type="entry name" value="ABC_TRANSPORTER_2"/>
    <property type="match status" value="1"/>
</dbReference>
<dbReference type="NCBIfam" id="TIGR01842">
    <property type="entry name" value="type_I_sec_PrtD"/>
    <property type="match status" value="1"/>
</dbReference>
<dbReference type="EMBL" id="JBBLZC010000011">
    <property type="protein sequence ID" value="MEK0084017.1"/>
    <property type="molecule type" value="Genomic_DNA"/>
</dbReference>
<comment type="caution">
    <text evidence="11">The sequence shown here is derived from an EMBL/GenBank/DDBJ whole genome shotgun (WGS) entry which is preliminary data.</text>
</comment>
<dbReference type="Gene3D" id="1.20.1560.10">
    <property type="entry name" value="ABC transporter type 1, transmembrane domain"/>
    <property type="match status" value="1"/>
</dbReference>
<dbReference type="InterPro" id="IPR017871">
    <property type="entry name" value="ABC_transporter-like_CS"/>
</dbReference>
<evidence type="ECO:0000256" key="8">
    <source>
        <dbReference type="SAM" id="Phobius"/>
    </source>
</evidence>
<reference evidence="11 12" key="1">
    <citation type="submission" date="2024-01" db="EMBL/GenBank/DDBJ databases">
        <title>Multi-omics insights into the function and evolution of sodium benzoate biodegradation pathways in Benzoatithermus flavus gen. nov., sp. nov. from hot spring.</title>
        <authorList>
            <person name="Hu C.-J."/>
            <person name="Li W.-J."/>
        </authorList>
    </citation>
    <scope>NUCLEOTIDE SEQUENCE [LARGE SCALE GENOMIC DNA]</scope>
    <source>
        <strain evidence="11 12">SYSU G07066</strain>
    </source>
</reference>
<evidence type="ECO:0000256" key="2">
    <source>
        <dbReference type="ARBA" id="ARBA00022692"/>
    </source>
</evidence>
<dbReference type="PROSITE" id="PS50929">
    <property type="entry name" value="ABC_TM1F"/>
    <property type="match status" value="1"/>
</dbReference>
<keyword evidence="12" id="KW-1185">Reference proteome</keyword>
<keyword evidence="5 8" id="KW-1133">Transmembrane helix</keyword>
<keyword evidence="6 8" id="KW-0472">Membrane</keyword>
<evidence type="ECO:0000313" key="12">
    <source>
        <dbReference type="Proteomes" id="UP001375743"/>
    </source>
</evidence>
<dbReference type="InterPro" id="IPR010128">
    <property type="entry name" value="ATPase_T1SS_PrtD-like"/>
</dbReference>
<evidence type="ECO:0000259" key="9">
    <source>
        <dbReference type="PROSITE" id="PS50893"/>
    </source>
</evidence>
<comment type="subcellular location">
    <subcellularLocation>
        <location evidence="1">Cell membrane</location>
        <topology evidence="1">Multi-pass membrane protein</topology>
    </subcellularLocation>
</comment>
<dbReference type="InterPro" id="IPR003593">
    <property type="entry name" value="AAA+_ATPase"/>
</dbReference>
<dbReference type="InterPro" id="IPR003439">
    <property type="entry name" value="ABC_transporter-like_ATP-bd"/>
</dbReference>
<feature type="transmembrane region" description="Helical" evidence="8">
    <location>
        <begin position="81"/>
        <end position="101"/>
    </location>
</feature>